<feature type="disulfide bond" evidence="2">
    <location>
        <begin position="132"/>
        <end position="144"/>
    </location>
</feature>
<dbReference type="SUPFAM" id="SSF51445">
    <property type="entry name" value="(Trans)glycosidases"/>
    <property type="match status" value="1"/>
</dbReference>
<protein>
    <recommendedName>
        <fullName evidence="3">Chitin-binding type-1 domain-containing protein</fullName>
    </recommendedName>
</protein>
<reference evidence="4" key="1">
    <citation type="submission" date="2015-04" db="EMBL/GenBank/DDBJ databases">
        <title>The genome sequence of the plant pathogenic Rhizarian Plasmodiophora brassicae reveals insights in its biotrophic life cycle and the origin of chitin synthesis.</title>
        <authorList>
            <person name="Schwelm A."/>
            <person name="Fogelqvist J."/>
            <person name="Knaust A."/>
            <person name="Julke S."/>
            <person name="Lilja T."/>
            <person name="Dhandapani V."/>
            <person name="Bonilla-Rosso G."/>
            <person name="Karlsson M."/>
            <person name="Shevchenko A."/>
            <person name="Choi S.R."/>
            <person name="Kim H.G."/>
            <person name="Park J.Y."/>
            <person name="Lim Y.P."/>
            <person name="Ludwig-Muller J."/>
            <person name="Dixelius C."/>
        </authorList>
    </citation>
    <scope>NUCLEOTIDE SEQUENCE</scope>
    <source>
        <tissue evidence="4">Potato root galls</tissue>
    </source>
</reference>
<name>A0A0H5RC51_9EUKA</name>
<comment type="caution">
    <text evidence="2">Lacks conserved residue(s) required for the propagation of feature annotation.</text>
</comment>
<dbReference type="CDD" id="cd06543">
    <property type="entry name" value="GH18_PF-ChiA-like"/>
    <property type="match status" value="1"/>
</dbReference>
<dbReference type="SMART" id="SM00270">
    <property type="entry name" value="ChtBD1"/>
    <property type="match status" value="6"/>
</dbReference>
<dbReference type="CDD" id="cd11618">
    <property type="entry name" value="ChtBD1_1"/>
    <property type="match status" value="1"/>
</dbReference>
<dbReference type="Gene3D" id="3.30.60.10">
    <property type="entry name" value="Endochitinase-like"/>
    <property type="match status" value="6"/>
</dbReference>
<feature type="domain" description="Chitin-binding type-1" evidence="3">
    <location>
        <begin position="234"/>
        <end position="277"/>
    </location>
</feature>
<feature type="disulfide bond" evidence="2">
    <location>
        <begin position="250"/>
        <end position="264"/>
    </location>
</feature>
<dbReference type="InterPro" id="IPR018371">
    <property type="entry name" value="Chitin-binding_1_CS"/>
</dbReference>
<dbReference type="Pfam" id="PF00187">
    <property type="entry name" value="Chitin_bind_1"/>
    <property type="match status" value="5"/>
</dbReference>
<feature type="disulfide bond" evidence="2">
    <location>
        <begin position="300"/>
        <end position="312"/>
    </location>
</feature>
<feature type="disulfide bond" evidence="2">
    <location>
        <begin position="245"/>
        <end position="257"/>
    </location>
</feature>
<dbReference type="PANTHER" id="PTHR42976:SF1">
    <property type="entry name" value="GH18 DOMAIN-CONTAINING PROTEIN-RELATED"/>
    <property type="match status" value="1"/>
</dbReference>
<dbReference type="EMBL" id="HACM01011176">
    <property type="protein sequence ID" value="CRZ11618.1"/>
    <property type="molecule type" value="Transcribed_RNA"/>
</dbReference>
<dbReference type="InterPro" id="IPR036861">
    <property type="entry name" value="Endochitinase-like_sf"/>
</dbReference>
<feature type="domain" description="Chitin-binding type-1" evidence="3">
    <location>
        <begin position="289"/>
        <end position="333"/>
    </location>
</feature>
<dbReference type="Gene3D" id="3.20.20.80">
    <property type="entry name" value="Glycosidases"/>
    <property type="match status" value="1"/>
</dbReference>
<feature type="disulfide bond" evidence="2">
    <location>
        <begin position="195"/>
        <end position="209"/>
    </location>
</feature>
<dbReference type="InterPro" id="IPR001002">
    <property type="entry name" value="Chitin-bd_1"/>
</dbReference>
<feature type="disulfide bond" evidence="2">
    <location>
        <begin position="79"/>
        <end position="93"/>
    </location>
</feature>
<feature type="domain" description="Chitin-binding type-1" evidence="3">
    <location>
        <begin position="65"/>
        <end position="106"/>
    </location>
</feature>
<evidence type="ECO:0000259" key="3">
    <source>
        <dbReference type="PROSITE" id="PS50941"/>
    </source>
</evidence>
<keyword evidence="2" id="KW-1015">Disulfide bond</keyword>
<evidence type="ECO:0000256" key="1">
    <source>
        <dbReference type="ARBA" id="ARBA00022669"/>
    </source>
</evidence>
<keyword evidence="1 2" id="KW-0147">Chitin-binding</keyword>
<dbReference type="InterPro" id="IPR052750">
    <property type="entry name" value="GH18_Chitinase"/>
</dbReference>
<accession>A0A0H5RC51</accession>
<feature type="domain" description="Chitin-binding type-1" evidence="3">
    <location>
        <begin position="181"/>
        <end position="222"/>
    </location>
</feature>
<dbReference type="InterPro" id="IPR017853">
    <property type="entry name" value="GH"/>
</dbReference>
<dbReference type="GO" id="GO:0008061">
    <property type="term" value="F:chitin binding"/>
    <property type="evidence" value="ECO:0007669"/>
    <property type="project" value="UniProtKB-UniRule"/>
</dbReference>
<evidence type="ECO:0000313" key="4">
    <source>
        <dbReference type="EMBL" id="CRZ11618.1"/>
    </source>
</evidence>
<feature type="disulfide bond" evidence="2">
    <location>
        <begin position="305"/>
        <end position="319"/>
    </location>
</feature>
<sequence>MTTRNTFAPLRPCGINNGLSCGSECCSKWGYCGLGPDFCDKCQKGYGLCGEATASPSSYIPSTASPRCGPGIGSCANGCCSKYGYCGSTAEYCANGCQSQFGQCSSASSTPQPTIAPPQSFNVKCGANIGACPFSLCCSQQGYCGADPTYCGSGCQKAFGSCTNSMPTLGSTSASMSTNAPQKCGPNIGSCSVGCCSQAGFCGITDDFCTTGCQSQFGKCRISTPAPTQGPMLEGGCGANNGVSCKNSQCCSKFGFCGTTSDYCGLGCQSGFGTCQSSASSASLTPATSLPCGPANGNRCPTGQCCSKYGYCGSTVEYCDAVTCQANFGTCASSLASISSSAKGLPVDGGKGSGLANIFSPYILIDNDDGRINDYGLVVRQFGLKWITLAFVIADRNSRPAWGGSFPADNPQSNDMIRKQLKSMRDAGADGIVSFGGAGGTEIGQAITTDAALAAAYQLVITAYNFKFADFDIEGAILNDIAGIERRNRAIASLQKSNPTLKVSFTLPVDPTGLESSSLYLLKHAQSVGVRIDAVNIMAMDYGGHVADMGQAAIDAAASTRRQLVSLGVKSCIGVTPMIGVNDDSSLIFQTADARKLLTYAGDPANGICLLSFWSIDRDFSSISGVKQTDFEFTTTFSKF</sequence>
<dbReference type="PROSITE" id="PS00026">
    <property type="entry name" value="CHIT_BIND_I_1"/>
    <property type="match status" value="3"/>
</dbReference>
<organism evidence="4">
    <name type="scientific">Spongospora subterranea</name>
    <dbReference type="NCBI Taxonomy" id="70186"/>
    <lineage>
        <taxon>Eukaryota</taxon>
        <taxon>Sar</taxon>
        <taxon>Rhizaria</taxon>
        <taxon>Endomyxa</taxon>
        <taxon>Phytomyxea</taxon>
        <taxon>Plasmodiophorida</taxon>
        <taxon>Plasmodiophoridae</taxon>
        <taxon>Spongospora</taxon>
    </lineage>
</organism>
<dbReference type="CDD" id="cd00035">
    <property type="entry name" value="ChtBD1"/>
    <property type="match status" value="3"/>
</dbReference>
<dbReference type="PANTHER" id="PTHR42976">
    <property type="entry name" value="BIFUNCTIONAL CHITINASE/LYSOZYME-RELATED"/>
    <property type="match status" value="1"/>
</dbReference>
<dbReference type="AlphaFoldDB" id="A0A0H5RC51"/>
<dbReference type="PROSITE" id="PS50941">
    <property type="entry name" value="CHIT_BIND_I_2"/>
    <property type="match status" value="5"/>
</dbReference>
<feature type="domain" description="Chitin-binding type-1" evidence="3">
    <location>
        <begin position="122"/>
        <end position="164"/>
    </location>
</feature>
<feature type="disulfide bond" evidence="2">
    <location>
        <begin position="137"/>
        <end position="151"/>
    </location>
</feature>
<dbReference type="SUPFAM" id="SSF57016">
    <property type="entry name" value="Plant lectins/antimicrobial peptides"/>
    <property type="match status" value="6"/>
</dbReference>
<proteinExistence type="predicted"/>
<evidence type="ECO:0000256" key="2">
    <source>
        <dbReference type="PROSITE-ProRule" id="PRU00261"/>
    </source>
</evidence>